<dbReference type="AlphaFoldDB" id="A0A8J7WHY3"/>
<reference evidence="1" key="1">
    <citation type="submission" date="2021-04" db="EMBL/GenBank/DDBJ databases">
        <title>Genome based classification of Actinospica acidithermotolerans sp. nov., an actinobacterium isolated from an Indonesian hot spring.</title>
        <authorList>
            <person name="Kusuma A.B."/>
            <person name="Putra K.E."/>
            <person name="Nafisah S."/>
            <person name="Loh J."/>
            <person name="Nouioui I."/>
            <person name="Goodfellow M."/>
        </authorList>
    </citation>
    <scope>NUCLEOTIDE SEQUENCE</scope>
    <source>
        <strain evidence="1">DSM 45618</strain>
    </source>
</reference>
<organism evidence="1 2">
    <name type="scientific">Actinocrinis puniceicyclus</name>
    <dbReference type="NCBI Taxonomy" id="977794"/>
    <lineage>
        <taxon>Bacteria</taxon>
        <taxon>Bacillati</taxon>
        <taxon>Actinomycetota</taxon>
        <taxon>Actinomycetes</taxon>
        <taxon>Catenulisporales</taxon>
        <taxon>Actinospicaceae</taxon>
        <taxon>Actinocrinis</taxon>
    </lineage>
</organism>
<proteinExistence type="predicted"/>
<dbReference type="EMBL" id="JAGSXH010000013">
    <property type="protein sequence ID" value="MBS2962596.1"/>
    <property type="molecule type" value="Genomic_DNA"/>
</dbReference>
<name>A0A8J7WHY3_9ACTN</name>
<keyword evidence="2" id="KW-1185">Reference proteome</keyword>
<dbReference type="Proteomes" id="UP000677913">
    <property type="component" value="Unassembled WGS sequence"/>
</dbReference>
<protein>
    <submittedName>
        <fullName evidence="1">Uncharacterized protein</fullName>
    </submittedName>
</protein>
<evidence type="ECO:0000313" key="2">
    <source>
        <dbReference type="Proteomes" id="UP000677913"/>
    </source>
</evidence>
<sequence length="228" mass="23908">MTVVEGTARDAAKAPIPYAQVRITLVTGTAGLPGYTTDGELIAPHTVKADETGAWSIDLPPTNSITPANTYFEFWESGAYSTVQVPDSSGPYQLKDVSVPITLPDVEAVLTGWLAAQLPGTRACTSLPADLAGSVPLLQVRRVSGAVSHRNQDTAFVDLNAFTADDTGASQLAIAAETLLLGSVNVTAGGAVIRNTGSVVRPRWLPYADTSVQLYAATYEIRLHSVPA</sequence>
<gene>
    <name evidence="1" type="ORF">KGA66_06025</name>
</gene>
<dbReference type="RefSeq" id="WP_211465427.1">
    <property type="nucleotide sequence ID" value="NZ_JAGSXH010000013.1"/>
</dbReference>
<evidence type="ECO:0000313" key="1">
    <source>
        <dbReference type="EMBL" id="MBS2962596.1"/>
    </source>
</evidence>
<comment type="caution">
    <text evidence="1">The sequence shown here is derived from an EMBL/GenBank/DDBJ whole genome shotgun (WGS) entry which is preliminary data.</text>
</comment>
<accession>A0A8J7WHY3</accession>